<accession>T1AUF6</accession>
<dbReference type="CDD" id="cd11579">
    <property type="entry name" value="Glyco_tran_WbsX"/>
    <property type="match status" value="1"/>
</dbReference>
<dbReference type="CDD" id="cd03801">
    <property type="entry name" value="GT4_PimA-like"/>
    <property type="match status" value="1"/>
</dbReference>
<dbReference type="SUPFAM" id="SSF53756">
    <property type="entry name" value="UDP-Glycosyltransferase/glycogen phosphorylase"/>
    <property type="match status" value="1"/>
</dbReference>
<organism evidence="1">
    <name type="scientific">mine drainage metagenome</name>
    <dbReference type="NCBI Taxonomy" id="410659"/>
    <lineage>
        <taxon>unclassified sequences</taxon>
        <taxon>metagenomes</taxon>
        <taxon>ecological metagenomes</taxon>
    </lineage>
</organism>
<dbReference type="Pfam" id="PF14307">
    <property type="entry name" value="Glyco_tran_WbsX"/>
    <property type="match status" value="1"/>
</dbReference>
<comment type="caution">
    <text evidence="1">The sequence shown here is derived from an EMBL/GenBank/DDBJ whole genome shotgun (WGS) entry which is preliminary data.</text>
</comment>
<protein>
    <submittedName>
        <fullName evidence="1">Glycosyl transferase, group 1 family protein</fullName>
    </submittedName>
</protein>
<dbReference type="Gene3D" id="3.20.20.80">
    <property type="entry name" value="Glycosidases"/>
    <property type="match status" value="1"/>
</dbReference>
<dbReference type="EMBL" id="AUZX01006371">
    <property type="protein sequence ID" value="EQD64261.1"/>
    <property type="molecule type" value="Genomic_DNA"/>
</dbReference>
<proteinExistence type="predicted"/>
<evidence type="ECO:0000313" key="1">
    <source>
        <dbReference type="EMBL" id="EQD64261.1"/>
    </source>
</evidence>
<dbReference type="GO" id="GO:0016740">
    <property type="term" value="F:transferase activity"/>
    <property type="evidence" value="ECO:0007669"/>
    <property type="project" value="UniProtKB-KW"/>
</dbReference>
<dbReference type="PANTHER" id="PTHR41244:SF1">
    <property type="entry name" value="GLYCOSYLTRANSFERASE"/>
    <property type="match status" value="1"/>
</dbReference>
<reference evidence="1" key="1">
    <citation type="submission" date="2013-08" db="EMBL/GenBank/DDBJ databases">
        <authorList>
            <person name="Mendez C."/>
            <person name="Richter M."/>
            <person name="Ferrer M."/>
            <person name="Sanchez J."/>
        </authorList>
    </citation>
    <scope>NUCLEOTIDE SEQUENCE</scope>
</reference>
<name>T1AUF6_9ZZZZ</name>
<sequence length="570" mass="63518">MDQEVLVAQHYSPEDDIAFITALEPLLRDPRYIRVDSKPLIVLYRPSILPDAAATLRRWREYCRKVGIGEIFLAMVQFDVEDPRIYGFDTAIEFPPHKLAKGLAPINDQLQIVNPRYSGYVIDYQSVIERARQHEAMGFHMIRGVFPSWDNEARKPGQGYTFANSTPERYREWLAMAADYARQHPVADGESLVFINAWNEWGEGAYLEPDRRYGYAYLQATRGALQKRVASQSRRIVIVSHDAHSHGAQYLALHMAREFKEVFGFKVDVVLLGEGRLRGEFERWATLHDLAGVDPQGNKARQVARGLADAGIEMAIANTTVSGPFAKTLNEAGLRVIGLVHELPGVIEQNRLAEHARSLAACADRLVFPAAQVRQGFERCVRLDASKVSIRPQGLYKLNRYAVTGGRERASQALRNRLNIPALARVILCVGYADRRKGIDLFVEIGKRLMQDRDDVHFLWVGHFDVRHEPAIRDAVCAAGLQDRFHFPGIDADTDLYYAGADVYALTSREDPFPSVVMEALQVGVPVVGFEGAGGFASLLGHGAGVLVPAFDTAAFACALRGVLDEPVRA</sequence>
<feature type="non-terminal residue" evidence="1">
    <location>
        <position position="570"/>
    </location>
</feature>
<keyword evidence="1" id="KW-0808">Transferase</keyword>
<dbReference type="InterPro" id="IPR032719">
    <property type="entry name" value="WbsX"/>
</dbReference>
<dbReference type="Pfam" id="PF13692">
    <property type="entry name" value="Glyco_trans_1_4"/>
    <property type="match status" value="1"/>
</dbReference>
<gene>
    <name evidence="1" type="ORF">B1A_08949</name>
</gene>
<dbReference type="AlphaFoldDB" id="T1AUF6"/>
<dbReference type="Gene3D" id="3.40.50.2000">
    <property type="entry name" value="Glycogen Phosphorylase B"/>
    <property type="match status" value="1"/>
</dbReference>
<reference evidence="1" key="2">
    <citation type="journal article" date="2014" name="ISME J.">
        <title>Microbial stratification in low pH oxic and suboxic macroscopic growths along an acid mine drainage.</title>
        <authorList>
            <person name="Mendez-Garcia C."/>
            <person name="Mesa V."/>
            <person name="Sprenger R.R."/>
            <person name="Richter M."/>
            <person name="Diez M.S."/>
            <person name="Solano J."/>
            <person name="Bargiela R."/>
            <person name="Golyshina O.V."/>
            <person name="Manteca A."/>
            <person name="Ramos J.L."/>
            <person name="Gallego J.R."/>
            <person name="Llorente I."/>
            <person name="Martins Dos Santos V.A."/>
            <person name="Jensen O.N."/>
            <person name="Pelaez A.I."/>
            <person name="Sanchez J."/>
            <person name="Ferrer M."/>
        </authorList>
    </citation>
    <scope>NUCLEOTIDE SEQUENCE</scope>
</reference>
<dbReference type="PANTHER" id="PTHR41244">
    <property type="entry name" value="RHAMNAN SYNTHESIS F"/>
    <property type="match status" value="1"/>
</dbReference>